<dbReference type="NCBIfam" id="NF003705">
    <property type="entry name" value="PRK05322.1"/>
    <property type="match status" value="1"/>
</dbReference>
<evidence type="ECO:0000256" key="2">
    <source>
        <dbReference type="ARBA" id="ARBA00022490"/>
    </source>
</evidence>
<dbReference type="InterPro" id="IPR000705">
    <property type="entry name" value="Galactokinase"/>
</dbReference>
<dbReference type="Proteomes" id="UP000242246">
    <property type="component" value="Unassembled WGS sequence"/>
</dbReference>
<dbReference type="InterPro" id="IPR019539">
    <property type="entry name" value="GalKase_N"/>
</dbReference>
<dbReference type="PIRSF" id="PIRSF000530">
    <property type="entry name" value="Galactokinase"/>
    <property type="match status" value="1"/>
</dbReference>
<keyword evidence="3 11" id="KW-0808">Transferase</keyword>
<keyword evidence="17" id="KW-1185">Reference proteome</keyword>
<feature type="domain" description="GHMP kinase N-terminal" evidence="13">
    <location>
        <begin position="114"/>
        <end position="202"/>
    </location>
</feature>
<comment type="subcellular location">
    <subcellularLocation>
        <location evidence="11">Cytoplasm</location>
    </subcellularLocation>
</comment>
<evidence type="ECO:0000256" key="4">
    <source>
        <dbReference type="ARBA" id="ARBA00022723"/>
    </source>
</evidence>
<comment type="catalytic activity">
    <reaction evidence="11">
        <text>alpha-D-galactose + ATP = alpha-D-galactose 1-phosphate + ADP + H(+)</text>
        <dbReference type="Rhea" id="RHEA:13553"/>
        <dbReference type="ChEBI" id="CHEBI:15378"/>
        <dbReference type="ChEBI" id="CHEBI:28061"/>
        <dbReference type="ChEBI" id="CHEBI:30616"/>
        <dbReference type="ChEBI" id="CHEBI:58336"/>
        <dbReference type="ChEBI" id="CHEBI:456216"/>
        <dbReference type="EC" id="2.7.1.6"/>
    </reaction>
</comment>
<dbReference type="Gene3D" id="3.30.230.10">
    <property type="match status" value="1"/>
</dbReference>
<dbReference type="InterPro" id="IPR013750">
    <property type="entry name" value="GHMP_kinase_C_dom"/>
</dbReference>
<evidence type="ECO:0000313" key="16">
    <source>
        <dbReference type="EMBL" id="PCS06480.1"/>
    </source>
</evidence>
<dbReference type="GO" id="GO:0004335">
    <property type="term" value="F:galactokinase activity"/>
    <property type="evidence" value="ECO:0007669"/>
    <property type="project" value="UniProtKB-UniRule"/>
</dbReference>
<gene>
    <name evidence="11" type="primary">galK</name>
    <name evidence="16" type="ORF">RU87_GL001689</name>
</gene>
<dbReference type="FunFam" id="3.30.70.890:FF:000001">
    <property type="entry name" value="Galactokinase"/>
    <property type="match status" value="1"/>
</dbReference>
<feature type="binding site" evidence="11">
    <location>
        <position position="245"/>
    </location>
    <ligand>
        <name>substrate</name>
    </ligand>
</feature>
<keyword evidence="7 11" id="KW-0067">ATP-binding</keyword>
<reference evidence="16 17" key="1">
    <citation type="submission" date="2014-12" db="EMBL/GenBank/DDBJ databases">
        <title>Draft genome sequences of 10 type strains of Lactococcus.</title>
        <authorList>
            <person name="Sun Z."/>
            <person name="Zhong Z."/>
            <person name="Liu W."/>
            <person name="Zhang W."/>
            <person name="Zhang H."/>
        </authorList>
    </citation>
    <scope>NUCLEOTIDE SEQUENCE [LARGE SCALE GENOMIC DNA]</scope>
    <source>
        <strain evidence="16 17">DSM 20686</strain>
    </source>
</reference>
<comment type="caution">
    <text evidence="16">The sequence shown here is derived from an EMBL/GenBank/DDBJ whole genome shotgun (WGS) entry which is preliminary data.</text>
</comment>
<feature type="domain" description="GHMP kinase C-terminal" evidence="14">
    <location>
        <begin position="306"/>
        <end position="382"/>
    </location>
</feature>
<feature type="site" description="Transition state stabilizer" evidence="11">
    <location>
        <position position="48"/>
    </location>
</feature>
<evidence type="ECO:0000256" key="9">
    <source>
        <dbReference type="ARBA" id="ARBA00023144"/>
    </source>
</evidence>
<evidence type="ECO:0000259" key="13">
    <source>
        <dbReference type="Pfam" id="PF00288"/>
    </source>
</evidence>
<dbReference type="GO" id="GO:0006012">
    <property type="term" value="P:galactose metabolic process"/>
    <property type="evidence" value="ECO:0007669"/>
    <property type="project" value="UniProtKB-UniRule"/>
</dbReference>
<dbReference type="InterPro" id="IPR020568">
    <property type="entry name" value="Ribosomal_Su5_D2-typ_SF"/>
</dbReference>
<feature type="binding site" evidence="11">
    <location>
        <begin position="145"/>
        <end position="151"/>
    </location>
    <ligand>
        <name>ATP</name>
        <dbReference type="ChEBI" id="CHEBI:30616"/>
    </ligand>
</feature>
<dbReference type="InterPro" id="IPR036554">
    <property type="entry name" value="GHMP_kinase_C_sf"/>
</dbReference>
<dbReference type="Gene3D" id="3.30.70.890">
    <property type="entry name" value="GHMP kinase, C-terminal domain"/>
    <property type="match status" value="1"/>
</dbReference>
<feature type="binding site" evidence="11">
    <location>
        <position position="151"/>
    </location>
    <ligand>
        <name>Mg(2+)</name>
        <dbReference type="ChEBI" id="CHEBI:18420"/>
    </ligand>
</feature>
<feature type="binding site" evidence="11">
    <location>
        <position position="88"/>
    </location>
    <ligand>
        <name>ATP</name>
        <dbReference type="ChEBI" id="CHEBI:30616"/>
    </ligand>
</feature>
<dbReference type="NCBIfam" id="TIGR00131">
    <property type="entry name" value="gal_kin"/>
    <property type="match status" value="1"/>
</dbReference>
<dbReference type="HAMAP" id="MF_00246">
    <property type="entry name" value="Galactokinase"/>
    <property type="match status" value="1"/>
</dbReference>
<evidence type="ECO:0000256" key="1">
    <source>
        <dbReference type="ARBA" id="ARBA00006566"/>
    </source>
</evidence>
<evidence type="ECO:0000256" key="12">
    <source>
        <dbReference type="NCBIfam" id="TIGR00131"/>
    </source>
</evidence>
<name>A0A2A5RZ63_9LACT</name>
<dbReference type="GO" id="GO:0005829">
    <property type="term" value="C:cytosol"/>
    <property type="evidence" value="ECO:0007669"/>
    <property type="project" value="TreeGrafter"/>
</dbReference>
<evidence type="ECO:0000256" key="7">
    <source>
        <dbReference type="ARBA" id="ARBA00022840"/>
    </source>
</evidence>
<dbReference type="AlphaFoldDB" id="A0A2A5RZ63"/>
<keyword evidence="2 11" id="KW-0963">Cytoplasm</keyword>
<comment type="similarity">
    <text evidence="1 11">Belongs to the GHMP kinase family. GalK subfamily.</text>
</comment>
<keyword evidence="8 11" id="KW-0460">Magnesium</keyword>
<comment type="pathway">
    <text evidence="11">Carbohydrate metabolism; galactose metabolism.</text>
</comment>
<dbReference type="PROSITE" id="PS00106">
    <property type="entry name" value="GALACTOKINASE"/>
    <property type="match status" value="1"/>
</dbReference>
<dbReference type="InterPro" id="IPR014721">
    <property type="entry name" value="Ribsml_uS5_D2-typ_fold_subgr"/>
</dbReference>
<dbReference type="EMBL" id="JXJX01000008">
    <property type="protein sequence ID" value="PCS06480.1"/>
    <property type="molecule type" value="Genomic_DNA"/>
</dbReference>
<keyword evidence="6 11" id="KW-0418">Kinase</keyword>
<dbReference type="SUPFAM" id="SSF55060">
    <property type="entry name" value="GHMP Kinase, C-terminal domain"/>
    <property type="match status" value="1"/>
</dbReference>
<evidence type="ECO:0000256" key="10">
    <source>
        <dbReference type="ARBA" id="ARBA00023277"/>
    </source>
</evidence>
<dbReference type="Pfam" id="PF00288">
    <property type="entry name" value="GHMP_kinases_N"/>
    <property type="match status" value="1"/>
</dbReference>
<feature type="binding site" evidence="11">
    <location>
        <begin position="54"/>
        <end position="57"/>
    </location>
    <ligand>
        <name>substrate</name>
    </ligand>
</feature>
<comment type="function">
    <text evidence="11">Catalyzes the transfer of the gamma-phosphate of ATP to D-galactose to form alpha-D-galactose-1-phosphate (Gal-1-P).</text>
</comment>
<evidence type="ECO:0000256" key="8">
    <source>
        <dbReference type="ARBA" id="ARBA00022842"/>
    </source>
</evidence>
<evidence type="ECO:0000256" key="5">
    <source>
        <dbReference type="ARBA" id="ARBA00022741"/>
    </source>
</evidence>
<evidence type="ECO:0000256" key="6">
    <source>
        <dbReference type="ARBA" id="ARBA00022777"/>
    </source>
</evidence>
<feature type="domain" description="Galactokinase N-terminal" evidence="15">
    <location>
        <begin position="29"/>
        <end position="77"/>
    </location>
</feature>
<dbReference type="PRINTS" id="PR00473">
    <property type="entry name" value="GALCTOKINASE"/>
</dbReference>
<dbReference type="InterPro" id="IPR022963">
    <property type="entry name" value="Galactokinase_bac"/>
</dbReference>
<dbReference type="InterPro" id="IPR006206">
    <property type="entry name" value="Mevalonate/galactokinase"/>
</dbReference>
<dbReference type="InterPro" id="IPR006204">
    <property type="entry name" value="GHMP_kinase_N_dom"/>
</dbReference>
<dbReference type="PROSITE" id="PS00627">
    <property type="entry name" value="GHMP_KINASES_ATP"/>
    <property type="match status" value="1"/>
</dbReference>
<dbReference type="GO" id="GO:0000287">
    <property type="term" value="F:magnesium ion binding"/>
    <property type="evidence" value="ECO:0007669"/>
    <property type="project" value="UniProtKB-UniRule"/>
</dbReference>
<dbReference type="STRING" id="1348632.GCA_001591745_01179"/>
<dbReference type="PANTHER" id="PTHR10457:SF7">
    <property type="entry name" value="GALACTOKINASE-RELATED"/>
    <property type="match status" value="1"/>
</dbReference>
<keyword evidence="9 11" id="KW-0299">Galactose metabolism</keyword>
<evidence type="ECO:0000256" key="11">
    <source>
        <dbReference type="HAMAP-Rule" id="MF_00246"/>
    </source>
</evidence>
<keyword evidence="4 11" id="KW-0479">Metal-binding</keyword>
<evidence type="ECO:0000313" key="17">
    <source>
        <dbReference type="Proteomes" id="UP000242246"/>
    </source>
</evidence>
<evidence type="ECO:0000259" key="14">
    <source>
        <dbReference type="Pfam" id="PF08544"/>
    </source>
</evidence>
<keyword evidence="10 11" id="KW-0119">Carbohydrate metabolism</keyword>
<evidence type="ECO:0000256" key="3">
    <source>
        <dbReference type="ARBA" id="ARBA00022679"/>
    </source>
</evidence>
<keyword evidence="5 11" id="KW-0547">Nucleotide-binding</keyword>
<dbReference type="PANTHER" id="PTHR10457">
    <property type="entry name" value="MEVALONATE KINASE/GALACTOKINASE"/>
    <property type="match status" value="1"/>
</dbReference>
<dbReference type="InterPro" id="IPR019741">
    <property type="entry name" value="Galactokinase_CS"/>
</dbReference>
<dbReference type="SUPFAM" id="SSF54211">
    <property type="entry name" value="Ribosomal protein S5 domain 2-like"/>
    <property type="match status" value="1"/>
</dbReference>
<sequence>MSYNDKQLEENKMSTVVDNSQVLSGLTDRFVAIFGDERGISYFFSPGRINLIGEHTDYNGGYVFPASITIGTTGLARLRDDHKVRLYSENFPEIGIIEFDLADSGVKDGNSWSNYVKGMITVLKEAGYKIDSGFEFLIQGEIPTASGLSSSASLELLVGVTLNDLFKLNVPRLELVQLGQKTENEFIGVNSGILDQFAIGFGEVKKAILLDCNTLKYEMVPVELRDYDIVIMNTNKPRALAESKYNERFSETREALKRLQTKLPITALAELSNAEFDANVDLINDTMLIKRARHAVYENNRTKIAKKAFVSGDLTKFGDLLNASHASLKDDYEVTGIELDTLAETAQKQPGTLGARMTGAGFGGCAIVLVAHDRVAAFEKAVGDIYEKTVGYPASFYVAQIGSGATKLDVN</sequence>
<protein>
    <recommendedName>
        <fullName evidence="11 12">Galactokinase</fullName>
        <ecNumber evidence="11 12">2.7.1.6</ecNumber>
    </recommendedName>
    <alternativeName>
        <fullName evidence="11">Galactose kinase</fullName>
    </alternativeName>
</protein>
<dbReference type="FunFam" id="3.30.230.10:FF:000017">
    <property type="entry name" value="Galactokinase"/>
    <property type="match status" value="1"/>
</dbReference>
<evidence type="ECO:0000259" key="15">
    <source>
        <dbReference type="Pfam" id="PF10509"/>
    </source>
</evidence>
<dbReference type="UniPathway" id="UPA00214"/>
<dbReference type="PRINTS" id="PR00959">
    <property type="entry name" value="MEVGALKINASE"/>
</dbReference>
<dbReference type="EC" id="2.7.1.6" evidence="11 12"/>
<organism evidence="16 17">
    <name type="scientific">Pseudolactococcus plantarum</name>
    <dbReference type="NCBI Taxonomy" id="1365"/>
    <lineage>
        <taxon>Bacteria</taxon>
        <taxon>Bacillati</taxon>
        <taxon>Bacillota</taxon>
        <taxon>Bacilli</taxon>
        <taxon>Lactobacillales</taxon>
        <taxon>Streptococcaceae</taxon>
        <taxon>Pseudolactococcus</taxon>
    </lineage>
</organism>
<feature type="binding site" evidence="11">
    <location>
        <position position="183"/>
    </location>
    <ligand>
        <name>Mg(2+)</name>
        <dbReference type="ChEBI" id="CHEBI:18420"/>
    </ligand>
</feature>
<dbReference type="GO" id="GO:0005524">
    <property type="term" value="F:ATP binding"/>
    <property type="evidence" value="ECO:0007669"/>
    <property type="project" value="UniProtKB-UniRule"/>
</dbReference>
<feature type="active site" description="Proton acceptor" evidence="11">
    <location>
        <position position="195"/>
    </location>
</feature>
<dbReference type="InterPro" id="IPR006203">
    <property type="entry name" value="GHMP_knse_ATP-bd_CS"/>
</dbReference>
<accession>A0A2A5RZ63</accession>
<dbReference type="Pfam" id="PF08544">
    <property type="entry name" value="GHMP_kinases_C"/>
    <property type="match status" value="1"/>
</dbReference>
<proteinExistence type="inferred from homology"/>
<dbReference type="Pfam" id="PF10509">
    <property type="entry name" value="GalKase_gal_bdg"/>
    <property type="match status" value="1"/>
</dbReference>